<dbReference type="GO" id="GO:0005634">
    <property type="term" value="C:nucleus"/>
    <property type="evidence" value="ECO:0000318"/>
    <property type="project" value="GO_Central"/>
</dbReference>
<dbReference type="PANTHER" id="PTHR15321">
    <property type="entry name" value="TUMOR SUPPRESSOR P53-BINDING PROTEIN 1"/>
    <property type="match status" value="1"/>
</dbReference>
<dbReference type="AlphaFoldDB" id="F0ZZI9"/>
<dbReference type="KEGG" id="dpp:DICPUDRAFT_83433"/>
<dbReference type="GO" id="GO:0000077">
    <property type="term" value="P:DNA damage checkpoint signaling"/>
    <property type="evidence" value="ECO:0000318"/>
    <property type="project" value="GO_Central"/>
</dbReference>
<dbReference type="OrthoDB" id="21526at2759"/>
<dbReference type="GeneID" id="10508932"/>
<dbReference type="PANTHER" id="PTHR15321:SF3">
    <property type="entry name" value="TP53-BINDING PROTEIN 1"/>
    <property type="match status" value="1"/>
</dbReference>
<evidence type="ECO:0000313" key="4">
    <source>
        <dbReference type="Proteomes" id="UP000001064"/>
    </source>
</evidence>
<evidence type="ECO:0000313" key="3">
    <source>
        <dbReference type="EMBL" id="EGC30647.1"/>
    </source>
</evidence>
<reference evidence="4" key="1">
    <citation type="journal article" date="2011" name="Genome Biol.">
        <title>Comparative genomics of the social amoebae Dictyostelium discoideum and Dictyostelium purpureum.</title>
        <authorList>
            <consortium name="US DOE Joint Genome Institute (JGI-PGF)"/>
            <person name="Sucgang R."/>
            <person name="Kuo A."/>
            <person name="Tian X."/>
            <person name="Salerno W."/>
            <person name="Parikh A."/>
            <person name="Feasley C.L."/>
            <person name="Dalin E."/>
            <person name="Tu H."/>
            <person name="Huang E."/>
            <person name="Barry K."/>
            <person name="Lindquist E."/>
            <person name="Shapiro H."/>
            <person name="Bruce D."/>
            <person name="Schmutz J."/>
            <person name="Salamov A."/>
            <person name="Fey P."/>
            <person name="Gaudet P."/>
            <person name="Anjard C."/>
            <person name="Babu M.M."/>
            <person name="Basu S."/>
            <person name="Bushmanova Y."/>
            <person name="van der Wel H."/>
            <person name="Katoh-Kurasawa M."/>
            <person name="Dinh C."/>
            <person name="Coutinho P.M."/>
            <person name="Saito T."/>
            <person name="Elias M."/>
            <person name="Schaap P."/>
            <person name="Kay R.R."/>
            <person name="Henrissat B."/>
            <person name="Eichinger L."/>
            <person name="Rivero F."/>
            <person name="Putnam N.H."/>
            <person name="West C.M."/>
            <person name="Loomis W.F."/>
            <person name="Chisholm R.L."/>
            <person name="Shaulsky G."/>
            <person name="Strassmann J.E."/>
            <person name="Queller D.C."/>
            <person name="Kuspa A."/>
            <person name="Grigoriev I.V."/>
        </authorList>
    </citation>
    <scope>NUCLEOTIDE SEQUENCE [LARGE SCALE GENOMIC DNA]</scope>
    <source>
        <strain evidence="4">QSDP1</strain>
    </source>
</reference>
<feature type="compositionally biased region" description="Polar residues" evidence="1">
    <location>
        <begin position="68"/>
        <end position="79"/>
    </location>
</feature>
<dbReference type="InterPro" id="IPR047250">
    <property type="entry name" value="BRCT_p53bp1-like_rpt2"/>
</dbReference>
<gene>
    <name evidence="3" type="ORF">DICPUDRAFT_83433</name>
</gene>
<feature type="region of interest" description="Disordered" evidence="1">
    <location>
        <begin position="56"/>
        <end position="79"/>
    </location>
</feature>
<dbReference type="Proteomes" id="UP000001064">
    <property type="component" value="Unassembled WGS sequence"/>
</dbReference>
<feature type="compositionally biased region" description="Acidic residues" evidence="1">
    <location>
        <begin position="307"/>
        <end position="317"/>
    </location>
</feature>
<dbReference type="EMBL" id="GL871312">
    <property type="protein sequence ID" value="EGC30647.1"/>
    <property type="molecule type" value="Genomic_DNA"/>
</dbReference>
<dbReference type="SUPFAM" id="SSF52113">
    <property type="entry name" value="BRCT domain"/>
    <property type="match status" value="2"/>
</dbReference>
<evidence type="ECO:0000259" key="2">
    <source>
        <dbReference type="PROSITE" id="PS50172"/>
    </source>
</evidence>
<feature type="compositionally biased region" description="Basic and acidic residues" evidence="1">
    <location>
        <begin position="318"/>
        <end position="331"/>
    </location>
</feature>
<dbReference type="FunFam" id="3.40.50.10190:FF:000190">
    <property type="entry name" value="Uncharacterized protein"/>
    <property type="match status" value="1"/>
</dbReference>
<feature type="compositionally biased region" description="Low complexity" evidence="1">
    <location>
        <begin position="282"/>
        <end position="306"/>
    </location>
</feature>
<protein>
    <recommendedName>
        <fullName evidence="2">BRCT domain-containing protein</fullName>
    </recommendedName>
</protein>
<dbReference type="GO" id="GO:0045944">
    <property type="term" value="P:positive regulation of transcription by RNA polymerase II"/>
    <property type="evidence" value="ECO:0000318"/>
    <property type="project" value="GO_Central"/>
</dbReference>
<dbReference type="GO" id="GO:0042393">
    <property type="term" value="F:histone binding"/>
    <property type="evidence" value="ECO:0000318"/>
    <property type="project" value="GO_Central"/>
</dbReference>
<dbReference type="CDD" id="cd17724">
    <property type="entry name" value="BRCT_p53bp1_rpt2"/>
    <property type="match status" value="1"/>
</dbReference>
<dbReference type="SMART" id="SM00292">
    <property type="entry name" value="BRCT"/>
    <property type="match status" value="2"/>
</dbReference>
<dbReference type="InterPro" id="IPR036420">
    <property type="entry name" value="BRCT_dom_sf"/>
</dbReference>
<dbReference type="PROSITE" id="PS50172">
    <property type="entry name" value="BRCT"/>
    <property type="match status" value="2"/>
</dbReference>
<dbReference type="Gene3D" id="3.40.50.10190">
    <property type="entry name" value="BRCT domain"/>
    <property type="match status" value="2"/>
</dbReference>
<dbReference type="STRING" id="5786.F0ZZI9"/>
<dbReference type="InterPro" id="IPR047252">
    <property type="entry name" value="TP53BP1-like"/>
</dbReference>
<feature type="domain" description="BRCT" evidence="2">
    <location>
        <begin position="379"/>
        <end position="479"/>
    </location>
</feature>
<feature type="region of interest" description="Disordered" evidence="1">
    <location>
        <begin position="278"/>
        <end position="338"/>
    </location>
</feature>
<dbReference type="InterPro" id="IPR001357">
    <property type="entry name" value="BRCT_dom"/>
</dbReference>
<name>F0ZZI9_DICPU</name>
<proteinExistence type="predicted"/>
<organism evidence="3 4">
    <name type="scientific">Dictyostelium purpureum</name>
    <name type="common">Slime mold</name>
    <dbReference type="NCBI Taxonomy" id="5786"/>
    <lineage>
        <taxon>Eukaryota</taxon>
        <taxon>Amoebozoa</taxon>
        <taxon>Evosea</taxon>
        <taxon>Eumycetozoa</taxon>
        <taxon>Dictyostelia</taxon>
        <taxon>Dictyosteliales</taxon>
        <taxon>Dictyosteliaceae</taxon>
        <taxon>Dictyostelium</taxon>
    </lineage>
</organism>
<dbReference type="VEuPathDB" id="AmoebaDB:DICPUDRAFT_83433"/>
<accession>F0ZZI9</accession>
<feature type="domain" description="BRCT" evidence="2">
    <location>
        <begin position="498"/>
        <end position="592"/>
    </location>
</feature>
<keyword evidence="4" id="KW-1185">Reference proteome</keyword>
<dbReference type="RefSeq" id="XP_003292828.1">
    <property type="nucleotide sequence ID" value="XM_003292780.1"/>
</dbReference>
<dbReference type="InParanoid" id="F0ZZI9"/>
<evidence type="ECO:0000256" key="1">
    <source>
        <dbReference type="SAM" id="MobiDB-lite"/>
    </source>
</evidence>
<dbReference type="eggNOG" id="KOG3548">
    <property type="taxonomic scope" value="Eukaryota"/>
</dbReference>
<dbReference type="FunFam" id="3.40.50.10190:FF:000081">
    <property type="entry name" value="BRCA1 C Terminus domain containing protein expressed"/>
    <property type="match status" value="1"/>
</dbReference>
<dbReference type="Pfam" id="PF18428">
    <property type="entry name" value="BRCT_3"/>
    <property type="match status" value="1"/>
</dbReference>
<sequence>MDEDLYINGRSVNTLSNNEIKKVLSGKGAKKKRSSFLEKYNNSDDLHPQKRRSVLNPSKLTDFKNSDVDNSSKQQLSNHDINKTNAQELFIKITNKVDFSSVLRNTGLDGSLNFQLITEYAKYISLRVISNDLDSTLLQPPPMLLVFYKNHILDTRNYNDFLKLIGANLNTDPNRNMFDINFDDDEENNLLSKRYEHTLNIYKNLFGEINNKIWPENWEHVLEPRKSLVKKEIQYEESCIVLEDSDTEVSVKEKRNLEIICIDTEESEQEDEFVHFEKQNNEENYSNNNYNNINKNNKNNNSNNNDNENDIDNCNDNDNEKDINDKNDKINNDINNNKIDINYNNNNNIDNNHKEGDISNTINGNKSKKPIISKKKKQKKTTLFKGLNFLITGFDKDAEKISEFITLGSGKVYDNINTFFSISDKHIGNIPNKMILASESAKTIKCIRGIVEGVDCIKVDWIYDFSEPEKLKPFDNYILPFGKSVFTQNNIYPTEDFNIKELFSNFKIEILTQDRNGSFIDDWSPILRKCGAKVVKRMFAKSKTDVYLLDDRYTNTPFHKISSDTGVPIVSTKWVFQSIIHQKRLDYNIHPSFLILNNEQKYKK</sequence>